<reference evidence="4 5" key="2">
    <citation type="submission" date="2019-01" db="EMBL/GenBank/DDBJ databases">
        <title>The decoding of complex shrimp genome reveals the adaptation for benthos swimmer, frequently molting mechanism and breeding impact on genome.</title>
        <authorList>
            <person name="Sun Y."/>
            <person name="Gao Y."/>
            <person name="Yu Y."/>
        </authorList>
    </citation>
    <scope>NUCLEOTIDE SEQUENCE [LARGE SCALE GENOMIC DNA]</scope>
    <source>
        <tissue evidence="4">Muscle</tissue>
    </source>
</reference>
<dbReference type="AlphaFoldDB" id="A0A423SV16"/>
<dbReference type="Proteomes" id="UP000283509">
    <property type="component" value="Unassembled WGS sequence"/>
</dbReference>
<dbReference type="EMBL" id="QCYY01002723">
    <property type="protein sequence ID" value="ROT68041.1"/>
    <property type="molecule type" value="Genomic_DNA"/>
</dbReference>
<dbReference type="OrthoDB" id="9991235at2759"/>
<dbReference type="InterPro" id="IPR003607">
    <property type="entry name" value="HD/PDEase_dom"/>
</dbReference>
<protein>
    <submittedName>
        <fullName evidence="4">Putative deoxynucleoside triphosphate triphosphohydrolase SAMHD1-like</fullName>
    </submittedName>
</protein>
<dbReference type="GO" id="GO:0006203">
    <property type="term" value="P:dGTP catabolic process"/>
    <property type="evidence" value="ECO:0007669"/>
    <property type="project" value="TreeGrafter"/>
</dbReference>
<gene>
    <name evidence="4" type="ORF">C7M84_013820</name>
</gene>
<comment type="caution">
    <text evidence="4">The sequence shown here is derived from an EMBL/GenBank/DDBJ whole genome shotgun (WGS) entry which is preliminary data.</text>
</comment>
<proteinExistence type="inferred from homology"/>
<evidence type="ECO:0000256" key="2">
    <source>
        <dbReference type="SAM" id="MobiDB-lite"/>
    </source>
</evidence>
<dbReference type="PROSITE" id="PS51831">
    <property type="entry name" value="HD"/>
    <property type="match status" value="1"/>
</dbReference>
<name>A0A423SV16_PENVA</name>
<evidence type="ECO:0000259" key="3">
    <source>
        <dbReference type="PROSITE" id="PS51831"/>
    </source>
</evidence>
<feature type="region of interest" description="Disordered" evidence="2">
    <location>
        <begin position="471"/>
        <end position="500"/>
    </location>
</feature>
<dbReference type="Gene3D" id="1.10.3210.10">
    <property type="entry name" value="Hypothetical protein af1432"/>
    <property type="match status" value="1"/>
</dbReference>
<dbReference type="PANTHER" id="PTHR11373">
    <property type="entry name" value="DEOXYNUCLEOSIDE TRIPHOSPHATE TRIPHOSPHOHYDROLASE"/>
    <property type="match status" value="1"/>
</dbReference>
<organism evidence="4 5">
    <name type="scientific">Penaeus vannamei</name>
    <name type="common">Whiteleg shrimp</name>
    <name type="synonym">Litopenaeus vannamei</name>
    <dbReference type="NCBI Taxonomy" id="6689"/>
    <lineage>
        <taxon>Eukaryota</taxon>
        <taxon>Metazoa</taxon>
        <taxon>Ecdysozoa</taxon>
        <taxon>Arthropoda</taxon>
        <taxon>Crustacea</taxon>
        <taxon>Multicrustacea</taxon>
        <taxon>Malacostraca</taxon>
        <taxon>Eumalacostraca</taxon>
        <taxon>Eucarida</taxon>
        <taxon>Decapoda</taxon>
        <taxon>Dendrobranchiata</taxon>
        <taxon>Penaeoidea</taxon>
        <taxon>Penaeidae</taxon>
        <taxon>Penaeus</taxon>
    </lineage>
</organism>
<evidence type="ECO:0000313" key="4">
    <source>
        <dbReference type="EMBL" id="ROT68041.1"/>
    </source>
</evidence>
<evidence type="ECO:0000256" key="1">
    <source>
        <dbReference type="ARBA" id="ARBA00005776"/>
    </source>
</evidence>
<evidence type="ECO:0000313" key="5">
    <source>
        <dbReference type="Proteomes" id="UP000283509"/>
    </source>
</evidence>
<dbReference type="GO" id="GO:0005634">
    <property type="term" value="C:nucleus"/>
    <property type="evidence" value="ECO:0007669"/>
    <property type="project" value="TreeGrafter"/>
</dbReference>
<sequence length="512" mass="58972">MFINLTFPPPPHTHTQPSFLPNPQNPTIFRGSFLKLHCFSRFLKQVGTAYFVYPAAAQNRFEHCLGVCHLAGLLVHALQARQPSLGITKKDVLCVQLAGLCHDLGHGPFSHLWECFVKEVKPEKGWRHEEASIKMFDHLIERNNLEDEFRRYKLDDRDIIFIKELIGRPYKASFGDWPYKGRPREKAFLYEIVSNKRSGIDVDKWEYIVRDSHSLGIKVTFDYLRLIKFSRVINVEGEGPQICVRDKECVNLYDMFHARRILHRTAYQHRVTKTVDTMFIDAFLHADKHVKFRGDDGKKYCLSDACDNMSAYTLLNDSVIHLILLAEGEHPDLLKAKQIIENVLSRKLYIYVGHTQPTTNDISHEDLLRSLEKNIPKGSSLTLDKLDIQEVRLNYGMGSQNPIEHVRFYSKSAPNTAKVLRKEEVSAMLPQSFQEVMFRLVCKSFDENIFLEAQKLFMAACTELQMKEPSMDSWPSHLTPVKRNTSNNSQQTANGSRPLNRSAVTSLTFETL</sequence>
<feature type="domain" description="HD" evidence="3">
    <location>
        <begin position="60"/>
        <end position="208"/>
    </location>
</feature>
<dbReference type="CDD" id="cd00077">
    <property type="entry name" value="HDc"/>
    <property type="match status" value="1"/>
</dbReference>
<dbReference type="SUPFAM" id="SSF109604">
    <property type="entry name" value="HD-domain/PDEase-like"/>
    <property type="match status" value="1"/>
</dbReference>
<accession>A0A423SV16</accession>
<dbReference type="SMART" id="SM00471">
    <property type="entry name" value="HDc"/>
    <property type="match status" value="1"/>
</dbReference>
<keyword evidence="4" id="KW-0378">Hydrolase</keyword>
<dbReference type="GO" id="GO:0008832">
    <property type="term" value="F:dGTPase activity"/>
    <property type="evidence" value="ECO:0007669"/>
    <property type="project" value="TreeGrafter"/>
</dbReference>
<dbReference type="PANTHER" id="PTHR11373:SF4">
    <property type="entry name" value="DEOXYNUCLEOSIDE TRIPHOSPHATE TRIPHOSPHOHYDROLASE SAMHD1"/>
    <property type="match status" value="1"/>
</dbReference>
<dbReference type="Pfam" id="PF01966">
    <property type="entry name" value="HD"/>
    <property type="match status" value="1"/>
</dbReference>
<feature type="compositionally biased region" description="Polar residues" evidence="2">
    <location>
        <begin position="482"/>
        <end position="500"/>
    </location>
</feature>
<dbReference type="Gene3D" id="3.30.70.2760">
    <property type="match status" value="1"/>
</dbReference>
<comment type="similarity">
    <text evidence="1">Belongs to the SAMHD1 family.</text>
</comment>
<dbReference type="InterPro" id="IPR050135">
    <property type="entry name" value="dGTPase-like"/>
</dbReference>
<dbReference type="InterPro" id="IPR006674">
    <property type="entry name" value="HD_domain"/>
</dbReference>
<keyword evidence="5" id="KW-1185">Reference proteome</keyword>
<reference evidence="4 5" key="1">
    <citation type="submission" date="2018-04" db="EMBL/GenBank/DDBJ databases">
        <authorList>
            <person name="Zhang X."/>
            <person name="Yuan J."/>
            <person name="Li F."/>
            <person name="Xiang J."/>
        </authorList>
    </citation>
    <scope>NUCLEOTIDE SEQUENCE [LARGE SCALE GENOMIC DNA]</scope>
    <source>
        <tissue evidence="4">Muscle</tissue>
    </source>
</reference>